<accession>A0A358HRP5</accession>
<evidence type="ECO:0000313" key="1">
    <source>
        <dbReference type="EMBL" id="HBU97652.1"/>
    </source>
</evidence>
<feature type="non-terminal residue" evidence="1">
    <location>
        <position position="55"/>
    </location>
</feature>
<dbReference type="Gene3D" id="2.60.40.3500">
    <property type="match status" value="1"/>
</dbReference>
<proteinExistence type="predicted"/>
<dbReference type="AlphaFoldDB" id="A0A358HRP5"/>
<comment type="caution">
    <text evidence="1">The sequence shown here is derived from an EMBL/GenBank/DDBJ whole genome shotgun (WGS) entry which is preliminary data.</text>
</comment>
<dbReference type="Proteomes" id="UP000264753">
    <property type="component" value="Unassembled WGS sequence"/>
</dbReference>
<gene>
    <name evidence="1" type="ORF">DEF21_07070</name>
</gene>
<reference evidence="1 2" key="1">
    <citation type="journal article" date="2018" name="Nat. Biotechnol.">
        <title>A standardized bacterial taxonomy based on genome phylogeny substantially revises the tree of life.</title>
        <authorList>
            <person name="Parks D.H."/>
            <person name="Chuvochina M."/>
            <person name="Waite D.W."/>
            <person name="Rinke C."/>
            <person name="Skarshewski A."/>
            <person name="Chaumeil P.A."/>
            <person name="Hugenholtz P."/>
        </authorList>
    </citation>
    <scope>NUCLEOTIDE SEQUENCE [LARGE SCALE GENOMIC DNA]</scope>
    <source>
        <strain evidence="1">UBA8707</strain>
    </source>
</reference>
<sequence>MGTALADSAKVLGARLGVYPDYTRFVIDLDRNVDFTYFLLPDPYRIIIDMPEIDW</sequence>
<dbReference type="EMBL" id="DOOG01000060">
    <property type="protein sequence ID" value="HBU97652.1"/>
    <property type="molecule type" value="Genomic_DNA"/>
</dbReference>
<protein>
    <submittedName>
        <fullName evidence="1">N-acetylmuramoyl-L-alanine amidase</fullName>
    </submittedName>
</protein>
<organism evidence="1 2">
    <name type="scientific">Thalassospira lucentensis</name>
    <dbReference type="NCBI Taxonomy" id="168935"/>
    <lineage>
        <taxon>Bacteria</taxon>
        <taxon>Pseudomonadati</taxon>
        <taxon>Pseudomonadota</taxon>
        <taxon>Alphaproteobacteria</taxon>
        <taxon>Rhodospirillales</taxon>
        <taxon>Thalassospiraceae</taxon>
        <taxon>Thalassospira</taxon>
    </lineage>
</organism>
<evidence type="ECO:0000313" key="2">
    <source>
        <dbReference type="Proteomes" id="UP000264753"/>
    </source>
</evidence>
<name>A0A358HRP5_9PROT</name>